<evidence type="ECO:0000313" key="3">
    <source>
        <dbReference type="EMBL" id="SVB80860.1"/>
    </source>
</evidence>
<gene>
    <name evidence="3" type="ORF">METZ01_LOCUS233714</name>
</gene>
<sequence length="437" mass="47487">MSKDHPLVTEYRKFSPISESLAKKAKEVFPGGDTRASAHYNPYPLTMSEASGCVLKDADGNEILDFMNNFTSLIHGHTHPQIVESVQKQISLGSAYAAPSQNQIELAEIITERVPSVEQMRFTSSGTEATTMAIRCARAATGRQKIMKMEGGYHGSYEMAEVSLVPMPKERGDLNEPNSLPVDKSFPNSVLEDTVICPYNQPDMAKTLIEKHSSELAAIIVEPVLGSMGMIPATKEFLLTLRDSTTKSGIILIFDEVISLRINQGGAQSLFGVMPDITCMGKIIGGGLPIGAVGGKRELMQLFSPEIANPVMHASTFSGNALTMSAGLPAMKAFDDKECNRINDLAEKLREGFNQAFSQARILGNASGIGSLTNIHFANKQLNDSRDFMDGLFRSKHIGNLLHLTMLRNGVMSASRLMFCTSTAMTETEIENAITSL</sequence>
<dbReference type="EMBL" id="UINC01058515">
    <property type="protein sequence ID" value="SVB80860.1"/>
    <property type="molecule type" value="Genomic_DNA"/>
</dbReference>
<dbReference type="InterPro" id="IPR015421">
    <property type="entry name" value="PyrdxlP-dep_Trfase_major"/>
</dbReference>
<dbReference type="PANTHER" id="PTHR43713">
    <property type="entry name" value="GLUTAMATE-1-SEMIALDEHYDE 2,1-AMINOMUTASE"/>
    <property type="match status" value="1"/>
</dbReference>
<dbReference type="PANTHER" id="PTHR43713:SF3">
    <property type="entry name" value="GLUTAMATE-1-SEMIALDEHYDE 2,1-AMINOMUTASE 1, CHLOROPLASTIC-RELATED"/>
    <property type="match status" value="1"/>
</dbReference>
<dbReference type="SUPFAM" id="SSF53383">
    <property type="entry name" value="PLP-dependent transferases"/>
    <property type="match status" value="1"/>
</dbReference>
<dbReference type="GO" id="GO:0008483">
    <property type="term" value="F:transaminase activity"/>
    <property type="evidence" value="ECO:0007669"/>
    <property type="project" value="InterPro"/>
</dbReference>
<feature type="non-terminal residue" evidence="3">
    <location>
        <position position="437"/>
    </location>
</feature>
<organism evidence="3">
    <name type="scientific">marine metagenome</name>
    <dbReference type="NCBI Taxonomy" id="408172"/>
    <lineage>
        <taxon>unclassified sequences</taxon>
        <taxon>metagenomes</taxon>
        <taxon>ecological metagenomes</taxon>
    </lineage>
</organism>
<proteinExistence type="predicted"/>
<keyword evidence="2" id="KW-0663">Pyridoxal phosphate</keyword>
<dbReference type="Gene3D" id="3.40.640.10">
    <property type="entry name" value="Type I PLP-dependent aspartate aminotransferase-like (Major domain)"/>
    <property type="match status" value="1"/>
</dbReference>
<dbReference type="InterPro" id="IPR015424">
    <property type="entry name" value="PyrdxlP-dep_Trfase"/>
</dbReference>
<evidence type="ECO:0008006" key="4">
    <source>
        <dbReference type="Google" id="ProtNLM"/>
    </source>
</evidence>
<dbReference type="CDD" id="cd00610">
    <property type="entry name" value="OAT_like"/>
    <property type="match status" value="1"/>
</dbReference>
<dbReference type="AlphaFoldDB" id="A0A382H0R8"/>
<name>A0A382H0R8_9ZZZZ</name>
<accession>A0A382H0R8</accession>
<dbReference type="Gene3D" id="3.90.1150.10">
    <property type="entry name" value="Aspartate Aminotransferase, domain 1"/>
    <property type="match status" value="1"/>
</dbReference>
<dbReference type="GO" id="GO:0030170">
    <property type="term" value="F:pyridoxal phosphate binding"/>
    <property type="evidence" value="ECO:0007669"/>
    <property type="project" value="InterPro"/>
</dbReference>
<evidence type="ECO:0000256" key="2">
    <source>
        <dbReference type="ARBA" id="ARBA00022898"/>
    </source>
</evidence>
<comment type="cofactor">
    <cofactor evidence="1">
        <name>pyridoxal 5'-phosphate</name>
        <dbReference type="ChEBI" id="CHEBI:597326"/>
    </cofactor>
</comment>
<dbReference type="InterPro" id="IPR015422">
    <property type="entry name" value="PyrdxlP-dep_Trfase_small"/>
</dbReference>
<dbReference type="Pfam" id="PF00202">
    <property type="entry name" value="Aminotran_3"/>
    <property type="match status" value="1"/>
</dbReference>
<reference evidence="3" key="1">
    <citation type="submission" date="2018-05" db="EMBL/GenBank/DDBJ databases">
        <authorList>
            <person name="Lanie J.A."/>
            <person name="Ng W.-L."/>
            <person name="Kazmierczak K.M."/>
            <person name="Andrzejewski T.M."/>
            <person name="Davidsen T.M."/>
            <person name="Wayne K.J."/>
            <person name="Tettelin H."/>
            <person name="Glass J.I."/>
            <person name="Rusch D."/>
            <person name="Podicherti R."/>
            <person name="Tsui H.-C.T."/>
            <person name="Winkler M.E."/>
        </authorList>
    </citation>
    <scope>NUCLEOTIDE SEQUENCE</scope>
</reference>
<evidence type="ECO:0000256" key="1">
    <source>
        <dbReference type="ARBA" id="ARBA00001933"/>
    </source>
</evidence>
<dbReference type="InterPro" id="IPR005814">
    <property type="entry name" value="Aminotrans_3"/>
</dbReference>
<protein>
    <recommendedName>
        <fullName evidence="4">Glutamate-1-semialdehyde 2,1-aminomutase</fullName>
    </recommendedName>
</protein>